<organism evidence="2 3">
    <name type="scientific">Gallaecimonas xiamenensis 3-C-1</name>
    <dbReference type="NCBI Taxonomy" id="745411"/>
    <lineage>
        <taxon>Bacteria</taxon>
        <taxon>Pseudomonadati</taxon>
        <taxon>Pseudomonadota</taxon>
        <taxon>Gammaproteobacteria</taxon>
        <taxon>Enterobacterales</taxon>
        <taxon>Gallaecimonadaceae</taxon>
        <taxon>Gallaecimonas</taxon>
    </lineage>
</organism>
<sequence length="317" mass="35181">MWLTEDALKAGYQSLVHPYFEGGQIGSLLSPDGVELHYRLFLPPGASTLLVLSSGRTESVLKYQELIFELGRLGIAVAALDHRGQGFSGRLTDDPLLGYVEDFDHYAEDLHLFVNQVVLPLGFKRHWLLAHSMGGCIAALYLAAFAHPFDKVAMTSPMLSINTAPFPNWVAKSMARWQSQQDKRRGQPRYVLTTGPYQRKPFEGNGLSHSHYRYELCQDWLEAMPDARLGGPSAQWLDAAFLAMDKAVKEAGAITVPVLVLVAGEDKVVSRTGQEALVAALPKGSLQIIDGGWHELLLEEDGYRLATLERLWAFFND</sequence>
<dbReference type="InterPro" id="IPR029058">
    <property type="entry name" value="AB_hydrolase_fold"/>
</dbReference>
<accession>K2JYS0</accession>
<evidence type="ECO:0000259" key="1">
    <source>
        <dbReference type="Pfam" id="PF12146"/>
    </source>
</evidence>
<keyword evidence="3" id="KW-1185">Reference proteome</keyword>
<dbReference type="eggNOG" id="COG2267">
    <property type="taxonomic scope" value="Bacteria"/>
</dbReference>
<comment type="caution">
    <text evidence="2">The sequence shown here is derived from an EMBL/GenBank/DDBJ whole genome shotgun (WGS) entry which is preliminary data.</text>
</comment>
<name>K2JYS0_9GAMM</name>
<dbReference type="Pfam" id="PF12146">
    <property type="entry name" value="Hydrolase_4"/>
    <property type="match status" value="1"/>
</dbReference>
<feature type="domain" description="Serine aminopeptidase S33" evidence="1">
    <location>
        <begin position="49"/>
        <end position="301"/>
    </location>
</feature>
<dbReference type="EMBL" id="AMRI01000008">
    <property type="protein sequence ID" value="EKE75479.1"/>
    <property type="molecule type" value="Genomic_DNA"/>
</dbReference>
<dbReference type="SUPFAM" id="SSF53474">
    <property type="entry name" value="alpha/beta-Hydrolases"/>
    <property type="match status" value="1"/>
</dbReference>
<dbReference type="Proteomes" id="UP000006755">
    <property type="component" value="Unassembled WGS sequence"/>
</dbReference>
<reference evidence="2 3" key="1">
    <citation type="journal article" date="2012" name="J. Bacteriol.">
        <title>Genome Sequence of Gallaecimonas xiamenensis Type Strain 3-C-1.</title>
        <authorList>
            <person name="Lai Q."/>
            <person name="Wang L."/>
            <person name="Wang W."/>
            <person name="Shao Z."/>
        </authorList>
    </citation>
    <scope>NUCLEOTIDE SEQUENCE [LARGE SCALE GENOMIC DNA]</scope>
    <source>
        <strain evidence="2 3">3-C-1</strain>
    </source>
</reference>
<dbReference type="STRING" id="745411.B3C1_07374"/>
<dbReference type="AlphaFoldDB" id="K2JYS0"/>
<dbReference type="RefSeq" id="WP_008483924.1">
    <property type="nucleotide sequence ID" value="NZ_AMRI01000008.1"/>
</dbReference>
<evidence type="ECO:0000313" key="2">
    <source>
        <dbReference type="EMBL" id="EKE75479.1"/>
    </source>
</evidence>
<protein>
    <submittedName>
        <fullName evidence="2">Lysophospholipase</fullName>
    </submittedName>
</protein>
<proteinExistence type="predicted"/>
<evidence type="ECO:0000313" key="3">
    <source>
        <dbReference type="Proteomes" id="UP000006755"/>
    </source>
</evidence>
<dbReference type="InterPro" id="IPR051044">
    <property type="entry name" value="MAG_DAG_Lipase"/>
</dbReference>
<gene>
    <name evidence="2" type="ORF">B3C1_07374</name>
</gene>
<dbReference type="InterPro" id="IPR022742">
    <property type="entry name" value="Hydrolase_4"/>
</dbReference>
<dbReference type="PANTHER" id="PTHR11614">
    <property type="entry name" value="PHOSPHOLIPASE-RELATED"/>
    <property type="match status" value="1"/>
</dbReference>
<dbReference type="Gene3D" id="3.40.50.1820">
    <property type="entry name" value="alpha/beta hydrolase"/>
    <property type="match status" value="1"/>
</dbReference>
<dbReference type="OrthoDB" id="9788260at2"/>